<dbReference type="PANTHER" id="PTHR36933">
    <property type="entry name" value="SLL0788 PROTEIN"/>
    <property type="match status" value="1"/>
</dbReference>
<keyword evidence="1" id="KW-0812">Transmembrane</keyword>
<organism evidence="3">
    <name type="scientific">freshwater metagenome</name>
    <dbReference type="NCBI Taxonomy" id="449393"/>
    <lineage>
        <taxon>unclassified sequences</taxon>
        <taxon>metagenomes</taxon>
        <taxon>ecological metagenomes</taxon>
    </lineage>
</organism>
<feature type="domain" description="DUF305" evidence="2">
    <location>
        <begin position="86"/>
        <end position="226"/>
    </location>
</feature>
<protein>
    <submittedName>
        <fullName evidence="3">Unannotated protein</fullName>
    </submittedName>
</protein>
<evidence type="ECO:0000256" key="1">
    <source>
        <dbReference type="SAM" id="Phobius"/>
    </source>
</evidence>
<feature type="transmembrane region" description="Helical" evidence="1">
    <location>
        <begin position="36"/>
        <end position="55"/>
    </location>
</feature>
<name>A0A6J6SZ53_9ZZZZ</name>
<dbReference type="EMBL" id="CAEZZB010000012">
    <property type="protein sequence ID" value="CAB4740146.1"/>
    <property type="molecule type" value="Genomic_DNA"/>
</dbReference>
<evidence type="ECO:0000313" key="3">
    <source>
        <dbReference type="EMBL" id="CAB4740146.1"/>
    </source>
</evidence>
<evidence type="ECO:0000259" key="2">
    <source>
        <dbReference type="Pfam" id="PF03713"/>
    </source>
</evidence>
<dbReference type="InterPro" id="IPR005183">
    <property type="entry name" value="DUF305_CopM-like"/>
</dbReference>
<dbReference type="InterPro" id="IPR012347">
    <property type="entry name" value="Ferritin-like"/>
</dbReference>
<accession>A0A6J6SZ53</accession>
<keyword evidence="1" id="KW-1133">Transmembrane helix</keyword>
<dbReference type="Gene3D" id="1.20.1260.10">
    <property type="match status" value="1"/>
</dbReference>
<dbReference type="Pfam" id="PF03713">
    <property type="entry name" value="DUF305"/>
    <property type="match status" value="1"/>
</dbReference>
<keyword evidence="1" id="KW-0472">Membrane</keyword>
<gene>
    <name evidence="3" type="ORF">UFOPK2816_00228</name>
</gene>
<proteinExistence type="predicted"/>
<dbReference type="PANTHER" id="PTHR36933:SF1">
    <property type="entry name" value="SLL0788 PROTEIN"/>
    <property type="match status" value="1"/>
</dbReference>
<reference evidence="3" key="1">
    <citation type="submission" date="2020-05" db="EMBL/GenBank/DDBJ databases">
        <authorList>
            <person name="Chiriac C."/>
            <person name="Salcher M."/>
            <person name="Ghai R."/>
            <person name="Kavagutti S V."/>
        </authorList>
    </citation>
    <scope>NUCLEOTIDE SEQUENCE</scope>
</reference>
<sequence length="231" mass="25574">MKHISIRLVLSGTYLMQQLRKSERENEIQINIDKKTGILTGIIVVLLAIIMSMGMSRNNDGFFGMHGFGMMGSDKDRSSMDLSGGDIMFLQMMIPHHQQAVDISNLALETSKDAELIALATDIRDGQKAEIIQMKSWLGKADADIDMGHSMGDSMGGMLDDQELADLEAASGTSFDLLWLQGMINHHDGALHMSTMIKDARNAEIKRFGENVISAQTAQIEQMKIMIKRLS</sequence>
<dbReference type="AlphaFoldDB" id="A0A6J6SZ53"/>